<feature type="region of interest" description="Disordered" evidence="12">
    <location>
        <begin position="465"/>
        <end position="510"/>
    </location>
</feature>
<evidence type="ECO:0000256" key="6">
    <source>
        <dbReference type="ARBA" id="ARBA00022776"/>
    </source>
</evidence>
<dbReference type="GO" id="GO:0090307">
    <property type="term" value="P:mitotic spindle assembly"/>
    <property type="evidence" value="ECO:0007669"/>
    <property type="project" value="InterPro"/>
</dbReference>
<evidence type="ECO:0000256" key="5">
    <source>
        <dbReference type="ARBA" id="ARBA00022618"/>
    </source>
</evidence>
<evidence type="ECO:0000256" key="1">
    <source>
        <dbReference type="ARBA" id="ARBA00004114"/>
    </source>
</evidence>
<feature type="coiled-coil region" evidence="11">
    <location>
        <begin position="288"/>
        <end position="336"/>
    </location>
</feature>
<keyword evidence="14" id="KW-1185">Reference proteome</keyword>
<comment type="subcellular location">
    <subcellularLocation>
        <location evidence="1">Cytoplasm</location>
        <location evidence="1">Cytoskeleton</location>
        <location evidence="1">Microtubule organizing center</location>
        <location evidence="1">Centrosome</location>
        <location evidence="1">Centriole</location>
    </subcellularLocation>
    <subcellularLocation>
        <location evidence="2">Cytoplasm</location>
        <location evidence="2">Cytoskeleton</location>
        <location evidence="2">Spindle</location>
    </subcellularLocation>
</comment>
<feature type="compositionally biased region" description="Polar residues" evidence="12">
    <location>
        <begin position="571"/>
        <end position="590"/>
    </location>
</feature>
<keyword evidence="7 11" id="KW-0175">Coiled coil</keyword>
<feature type="region of interest" description="Disordered" evidence="12">
    <location>
        <begin position="559"/>
        <end position="591"/>
    </location>
</feature>
<dbReference type="GO" id="GO:0051301">
    <property type="term" value="P:cell division"/>
    <property type="evidence" value="ECO:0007669"/>
    <property type="project" value="UniProtKB-KW"/>
</dbReference>
<evidence type="ECO:0000256" key="11">
    <source>
        <dbReference type="SAM" id="Coils"/>
    </source>
</evidence>
<dbReference type="Proteomes" id="UP000521322">
    <property type="component" value="Unassembled WGS sequence"/>
</dbReference>
<proteinExistence type="predicted"/>
<keyword evidence="6" id="KW-0498">Mitosis</keyword>
<evidence type="ECO:0000256" key="8">
    <source>
        <dbReference type="ARBA" id="ARBA00023212"/>
    </source>
</evidence>
<dbReference type="GO" id="GO:0005813">
    <property type="term" value="C:centrosome"/>
    <property type="evidence" value="ECO:0007669"/>
    <property type="project" value="TreeGrafter"/>
</dbReference>
<feature type="compositionally biased region" description="Polar residues" evidence="12">
    <location>
        <begin position="477"/>
        <end position="489"/>
    </location>
</feature>
<evidence type="ECO:0000313" key="14">
    <source>
        <dbReference type="Proteomes" id="UP000521322"/>
    </source>
</evidence>
<keyword evidence="9" id="KW-0131">Cell cycle</keyword>
<feature type="non-terminal residue" evidence="13">
    <location>
        <position position="1"/>
    </location>
</feature>
<keyword evidence="4" id="KW-0963">Cytoplasm</keyword>
<feature type="coiled-coil region" evidence="11">
    <location>
        <begin position="593"/>
        <end position="620"/>
    </location>
</feature>
<keyword evidence="5" id="KW-0132">Cell division</keyword>
<protein>
    <recommendedName>
        <fullName evidence="3">Spindle and centriole-associated protein 1</fullName>
    </recommendedName>
    <alternativeName>
        <fullName evidence="10">Coiled-coil domain-containing protein 52</fullName>
    </alternativeName>
</protein>
<keyword evidence="8" id="KW-0206">Cytoskeleton</keyword>
<feature type="region of interest" description="Disordered" evidence="12">
    <location>
        <begin position="200"/>
        <end position="229"/>
    </location>
</feature>
<gene>
    <name evidence="13" type="primary">Spice1</name>
    <name evidence="13" type="ORF">DASBRO_R14013</name>
</gene>
<name>A0A7K6HM92_9PASS</name>
<dbReference type="PANTHER" id="PTHR31167:SF3">
    <property type="entry name" value="SPINDLE AND CENTRIOLE-ASSOCIATED PROTEIN 1"/>
    <property type="match status" value="1"/>
</dbReference>
<feature type="non-terminal residue" evidence="13">
    <location>
        <position position="722"/>
    </location>
</feature>
<feature type="region of interest" description="Disordered" evidence="12">
    <location>
        <begin position="664"/>
        <end position="709"/>
    </location>
</feature>
<evidence type="ECO:0000256" key="7">
    <source>
        <dbReference type="ARBA" id="ARBA00023054"/>
    </source>
</evidence>
<comment type="caution">
    <text evidence="13">The sequence shown here is derived from an EMBL/GenBank/DDBJ whole genome shotgun (WGS) entry which is preliminary data.</text>
</comment>
<dbReference type="PANTHER" id="PTHR31167">
    <property type="entry name" value="SPINDLE AND CENTRIOLE ASSOCIATED PROTEIN 1 SPICE1"/>
    <property type="match status" value="1"/>
</dbReference>
<feature type="compositionally biased region" description="Basic and acidic residues" evidence="12">
    <location>
        <begin position="467"/>
        <end position="476"/>
    </location>
</feature>
<dbReference type="AlphaFoldDB" id="A0A7K6HM92"/>
<dbReference type="GO" id="GO:0005819">
    <property type="term" value="C:spindle"/>
    <property type="evidence" value="ECO:0007669"/>
    <property type="project" value="UniProtKB-SubCell"/>
</dbReference>
<evidence type="ECO:0000313" key="13">
    <source>
        <dbReference type="EMBL" id="NWV76789.1"/>
    </source>
</evidence>
<sequence>LYFQILSDQYHLQDVLERSGQVMAVAKDLLGDAPHTRTGFPNVTMAPNCDLESSQGPIVQKSDPPSQLSILSESVMDSQALNEEEEEALSQDGHRNILGFKSGINSDVLLRLLREENSLVNSQLWADKDVRKTTLSQESNMPLTPRTVSPSLDQSALNATSVIKRTYSRLQNEESVDFTDPVRQVLNPNSRKQKQIAAKIKRKQAAQNSASSRQKRDDSPANLIPTDFQRDNKSSLDVLNHMIHEVEHELEEYERCTGREVQRKESSEGLSGFTVSLVNALCRLMRYLKETEMQLHEKEMMRQQQEEMLNEHRELIDALTAEVLQVREENITMQKKLQQYMMVTDEKLMCLTQAFKGLPLGEPGREQSPKHSGITSKGPANSQEKPDLTYSEPRTDAGNRENMLKFPQEELPFMFPPGPGASGDTRPGRSFPAHIFQPAVLLSPPQQKSSQELSSLQSVFAAISQSTEREPCKERSLPSSLRTQSTTEENCPISRRQPIPPADKELESSHEKINLSCLGDTGENSTAEELLHNSDLLGQIAELTQQNALIKAQLSKFRGVSGDKSDGLHQPDSTKNADPSPDSSQGQSHLMVSRSLEERIAELNRQSTEARDKLLQLIDQQKSATAGMVPPMLSPVPAPPLNYTENAKRTIEVPVPVVVAMDSSKDDSVSHASMRRTVGDPSKPCSPLSATSESAKLTSVSQRPKVEKQKEEGWFALSMHIM</sequence>
<evidence type="ECO:0000256" key="12">
    <source>
        <dbReference type="SAM" id="MobiDB-lite"/>
    </source>
</evidence>
<accession>A0A7K6HM92</accession>
<dbReference type="Pfam" id="PF15678">
    <property type="entry name" value="SPICE"/>
    <property type="match status" value="1"/>
</dbReference>
<dbReference type="GO" id="GO:0051310">
    <property type="term" value="P:metaphase chromosome alignment"/>
    <property type="evidence" value="ECO:0007669"/>
    <property type="project" value="TreeGrafter"/>
</dbReference>
<evidence type="ECO:0000256" key="9">
    <source>
        <dbReference type="ARBA" id="ARBA00023306"/>
    </source>
</evidence>
<dbReference type="InterPro" id="IPR031387">
    <property type="entry name" value="SPICE1"/>
</dbReference>
<dbReference type="GO" id="GO:0046599">
    <property type="term" value="P:regulation of centriole replication"/>
    <property type="evidence" value="ECO:0007669"/>
    <property type="project" value="TreeGrafter"/>
</dbReference>
<feature type="compositionally biased region" description="Polar residues" evidence="12">
    <location>
        <begin position="373"/>
        <end position="383"/>
    </location>
</feature>
<evidence type="ECO:0000256" key="2">
    <source>
        <dbReference type="ARBA" id="ARBA00004186"/>
    </source>
</evidence>
<feature type="compositionally biased region" description="Polar residues" evidence="12">
    <location>
        <begin position="688"/>
        <end position="702"/>
    </location>
</feature>
<evidence type="ECO:0000256" key="3">
    <source>
        <dbReference type="ARBA" id="ARBA00018313"/>
    </source>
</evidence>
<evidence type="ECO:0000256" key="4">
    <source>
        <dbReference type="ARBA" id="ARBA00022490"/>
    </source>
</evidence>
<reference evidence="13 14" key="1">
    <citation type="submission" date="2019-09" db="EMBL/GenBank/DDBJ databases">
        <title>Bird 10,000 Genomes (B10K) Project - Family phase.</title>
        <authorList>
            <person name="Zhang G."/>
        </authorList>
    </citation>
    <scope>NUCLEOTIDE SEQUENCE [LARGE SCALE GENOMIC DNA]</scope>
    <source>
        <strain evidence="13">B10K-DU-029-49</strain>
        <tissue evidence="13">Liver</tissue>
    </source>
</reference>
<feature type="region of interest" description="Disordered" evidence="12">
    <location>
        <begin position="359"/>
        <end position="399"/>
    </location>
</feature>
<organism evidence="13 14">
    <name type="scientific">Dasyornis broadbenti</name>
    <name type="common">rufous bristle-bird</name>
    <dbReference type="NCBI Taxonomy" id="243059"/>
    <lineage>
        <taxon>Eukaryota</taxon>
        <taxon>Metazoa</taxon>
        <taxon>Chordata</taxon>
        <taxon>Craniata</taxon>
        <taxon>Vertebrata</taxon>
        <taxon>Euteleostomi</taxon>
        <taxon>Archelosauria</taxon>
        <taxon>Archosauria</taxon>
        <taxon>Dinosauria</taxon>
        <taxon>Saurischia</taxon>
        <taxon>Theropoda</taxon>
        <taxon>Coelurosauria</taxon>
        <taxon>Aves</taxon>
        <taxon>Neognathae</taxon>
        <taxon>Neoaves</taxon>
        <taxon>Telluraves</taxon>
        <taxon>Australaves</taxon>
        <taxon>Passeriformes</taxon>
        <taxon>Meliphagoidea</taxon>
        <taxon>Dasyornithidae</taxon>
        <taxon>Dasyornis</taxon>
    </lineage>
</organism>
<evidence type="ECO:0000256" key="10">
    <source>
        <dbReference type="ARBA" id="ARBA00030722"/>
    </source>
</evidence>
<dbReference type="GO" id="GO:0005814">
    <property type="term" value="C:centriole"/>
    <property type="evidence" value="ECO:0007669"/>
    <property type="project" value="UniProtKB-SubCell"/>
</dbReference>
<dbReference type="EMBL" id="VZRN01001939">
    <property type="protein sequence ID" value="NWV76789.1"/>
    <property type="molecule type" value="Genomic_DNA"/>
</dbReference>